<dbReference type="InterPro" id="IPR025459">
    <property type="entry name" value="DUF4279"/>
</dbReference>
<name>A0A2D2CWA5_METT3</name>
<dbReference type="Pfam" id="PF14106">
    <property type="entry name" value="DUF4279"/>
    <property type="match status" value="1"/>
</dbReference>
<organism evidence="1 2">
    <name type="scientific">Methylosinus trichosporium (strain ATCC 35070 / NCIMB 11131 / UNIQEM 75 / OB3b)</name>
    <dbReference type="NCBI Taxonomy" id="595536"/>
    <lineage>
        <taxon>Bacteria</taxon>
        <taxon>Pseudomonadati</taxon>
        <taxon>Pseudomonadota</taxon>
        <taxon>Alphaproteobacteria</taxon>
        <taxon>Hyphomicrobiales</taxon>
        <taxon>Methylocystaceae</taxon>
        <taxon>Methylosinus</taxon>
    </lineage>
</organism>
<evidence type="ECO:0000313" key="2">
    <source>
        <dbReference type="Proteomes" id="UP000230709"/>
    </source>
</evidence>
<dbReference type="AlphaFoldDB" id="A0A2D2CWA5"/>
<dbReference type="EMBL" id="CP023737">
    <property type="protein sequence ID" value="ATQ66954.1"/>
    <property type="molecule type" value="Genomic_DNA"/>
</dbReference>
<sequence length="151" mass="17407">MSQGEDAESERRHYSYVVTLRVRHSDIDPRDITAALGIEPEWTWRAGEARRTRVGTPLSGVYKLSYWYATLCEAEYRERGLVEALNELLDRLSPFREYFKSIRSTGGHIEFFIGWTFYHNSGEVFEPELLARLADLHIALSLDVYNGGSET</sequence>
<proteinExistence type="predicted"/>
<keyword evidence="2" id="KW-1185">Reference proteome</keyword>
<dbReference type="RefSeq" id="WP_081735653.1">
    <property type="nucleotide sequence ID" value="NZ_ADVE02000001.1"/>
</dbReference>
<protein>
    <submittedName>
        <fullName evidence="1">DUF4279 domain-containing protein</fullName>
    </submittedName>
</protein>
<reference evidence="2" key="1">
    <citation type="submission" date="2017-10" db="EMBL/GenBank/DDBJ databases">
        <title>Completed PacBio SMRT sequence of Methylosinus trichosporium OB3b reveals presence of a third large plasmid.</title>
        <authorList>
            <person name="Charles T.C."/>
            <person name="Lynch M.D.J."/>
            <person name="Heil J.R."/>
            <person name="Cheng J."/>
        </authorList>
    </citation>
    <scope>NUCLEOTIDE SEQUENCE [LARGE SCALE GENOMIC DNA]</scope>
    <source>
        <strain evidence="2">OB3b</strain>
    </source>
</reference>
<accession>A0A2D2CWA5</accession>
<evidence type="ECO:0000313" key="1">
    <source>
        <dbReference type="EMBL" id="ATQ66954.1"/>
    </source>
</evidence>
<dbReference type="Proteomes" id="UP000230709">
    <property type="component" value="Chromosome"/>
</dbReference>
<gene>
    <name evidence="1" type="ORF">CQW49_02910</name>
</gene>
<dbReference type="KEGG" id="mtw:CQW49_02910"/>